<gene>
    <name evidence="10" type="ORF">F2Q69_00010822</name>
</gene>
<dbReference type="SUPFAM" id="SSF48403">
    <property type="entry name" value="Ankyrin repeat"/>
    <property type="match status" value="1"/>
</dbReference>
<dbReference type="Pfam" id="PF12796">
    <property type="entry name" value="Ank_2"/>
    <property type="match status" value="1"/>
</dbReference>
<keyword evidence="2" id="KW-0677">Repeat</keyword>
<dbReference type="Pfam" id="PF23569">
    <property type="entry name" value="NBD_SMAX1"/>
    <property type="match status" value="1"/>
</dbReference>
<organism evidence="10 11">
    <name type="scientific">Brassica cretica</name>
    <name type="common">Mustard</name>
    <dbReference type="NCBI Taxonomy" id="69181"/>
    <lineage>
        <taxon>Eukaryota</taxon>
        <taxon>Viridiplantae</taxon>
        <taxon>Streptophyta</taxon>
        <taxon>Embryophyta</taxon>
        <taxon>Tracheophyta</taxon>
        <taxon>Spermatophyta</taxon>
        <taxon>Magnoliopsida</taxon>
        <taxon>eudicotyledons</taxon>
        <taxon>Gunneridae</taxon>
        <taxon>Pentapetalae</taxon>
        <taxon>rosids</taxon>
        <taxon>malvids</taxon>
        <taxon>Brassicales</taxon>
        <taxon>Brassicaceae</taxon>
        <taxon>Brassiceae</taxon>
        <taxon>Brassica</taxon>
    </lineage>
</organism>
<dbReference type="SMART" id="SM00356">
    <property type="entry name" value="ZnF_C3H1"/>
    <property type="match status" value="2"/>
</dbReference>
<dbReference type="Gene3D" id="1.25.40.20">
    <property type="entry name" value="Ankyrin repeat-containing domain"/>
    <property type="match status" value="1"/>
</dbReference>
<dbReference type="InterPro" id="IPR000571">
    <property type="entry name" value="Znf_CCCH"/>
</dbReference>
<dbReference type="PANTHER" id="PTHR14493">
    <property type="entry name" value="UNKEMPT FAMILY MEMBER"/>
    <property type="match status" value="1"/>
</dbReference>
<dbReference type="GO" id="GO:0006355">
    <property type="term" value="P:regulation of DNA-templated transcription"/>
    <property type="evidence" value="ECO:0007669"/>
    <property type="project" value="UniProtKB-ARBA"/>
</dbReference>
<keyword evidence="5" id="KW-0238">DNA-binding</keyword>
<evidence type="ECO:0000256" key="2">
    <source>
        <dbReference type="ARBA" id="ARBA00022737"/>
    </source>
</evidence>
<evidence type="ECO:0000259" key="9">
    <source>
        <dbReference type="PROSITE" id="PS50103"/>
    </source>
</evidence>
<dbReference type="InterPro" id="IPR036770">
    <property type="entry name" value="Ankyrin_rpt-contain_sf"/>
</dbReference>
<dbReference type="PANTHER" id="PTHR14493:SF158">
    <property type="entry name" value="ZINC FINGER CCCH DOMAIN-CONTAINING PROTEIN 29"/>
    <property type="match status" value="1"/>
</dbReference>
<feature type="repeat" description="ANK" evidence="6">
    <location>
        <begin position="419"/>
        <end position="454"/>
    </location>
</feature>
<protein>
    <recommendedName>
        <fullName evidence="9">C3H1-type domain-containing protein</fullName>
    </recommendedName>
</protein>
<dbReference type="Pfam" id="PF00642">
    <property type="entry name" value="zf-CCCH"/>
    <property type="match status" value="1"/>
</dbReference>
<dbReference type="Proteomes" id="UP000712600">
    <property type="component" value="Unassembled WGS sequence"/>
</dbReference>
<keyword evidence="1 7" id="KW-0479">Metal-binding</keyword>
<feature type="region of interest" description="Disordered" evidence="8">
    <location>
        <begin position="1"/>
        <end position="100"/>
    </location>
</feature>
<feature type="zinc finger region" description="C3H1-type" evidence="7">
    <location>
        <begin position="563"/>
        <end position="590"/>
    </location>
</feature>
<dbReference type="Pfam" id="PF25512">
    <property type="entry name" value="zf-CCCH_AtC3H23"/>
    <property type="match status" value="1"/>
</dbReference>
<keyword evidence="3 7" id="KW-0863">Zinc-finger</keyword>
<dbReference type="Gene3D" id="3.30.1370.210">
    <property type="match status" value="1"/>
</dbReference>
<dbReference type="InterPro" id="IPR002110">
    <property type="entry name" value="Ankyrin_rpt"/>
</dbReference>
<dbReference type="PROSITE" id="PS50088">
    <property type="entry name" value="ANK_REPEAT"/>
    <property type="match status" value="1"/>
</dbReference>
<evidence type="ECO:0000313" key="11">
    <source>
        <dbReference type="Proteomes" id="UP000712600"/>
    </source>
</evidence>
<dbReference type="InterPro" id="IPR045234">
    <property type="entry name" value="Unkempt-like"/>
</dbReference>
<sequence length="850" mass="93920">MSSEERLPATLRLGPLPPSAVAETEAPNNERRKPGRPPGKKKNTENQPRSVEEVPKRRRVPQLKPSPVRRKASTTTAATAKKKTKAGPSRDSPEAKEVVKQAWKNATDKTIHGKIAIVRSALIQWSKQCFLNSRKRIEEKKAELEVALTDPVAEKGSGPGLVLSYGDLRVFTDGEGNGSAASYIVSRVAELLRRSGRRVWLIGAAASNEVYEKMMKKFPNVEKDWDLQLLTITTTLRSCLPHHKSSLMGSFVPFGGFFSTPSDLKLPFSGLNKETTEPVSSISDQTQSTLPPWLQMTTRTDLIQTSEKMCGSESKLCSSRTVTEAESMRRKSQDGVAAATCLLELAACDDLPSFKKEIEENSLDINEPGFWYCRRVGSKKMGFQERTPLMVAAMYGSIEVLTYIISTGTSDVNSFSSDEKVTALHCAVSACSVSIVQVIKILLDASASPNSLDANGNKPVDLLVKASRFIPNQTRKAVEILLTGSSVSLMEEQEEEEVKSVVSKYPADASLPDINEGVYGTDEFRMFSFKVKPCSRAYSHDWTECPFVHPGENARRRDPRKYPYTCVPCPEFRQGSCPKGDSCEYAHGVFESWLHPGQYRTRLCKDETGCARRVCFFAHRRDELRPVNASTGSAMVSPQSPMSSPMGDNGVPLSPRNVGLWQNTPPPLQLNGSRLKSSLSARDMDMVMQLQSPSRHSQMNHYPSSPVRQPPPQRFESSAAMAAAVMNARSSAFAKRSLSFKPAPVAASNVSDWGSPNGKVEWGMQREEMNKMRRSVSFGINGNNNNNNNVSRPVRDYSDEPDVSWVNSLVKDSAQEGAFGLNGAAVRDEFKLPLWAEQMYIDHEKQQSVA</sequence>
<evidence type="ECO:0000313" key="10">
    <source>
        <dbReference type="EMBL" id="KAF3557116.1"/>
    </source>
</evidence>
<dbReference type="EMBL" id="QGKX02000996">
    <property type="protein sequence ID" value="KAF3557116.1"/>
    <property type="molecule type" value="Genomic_DNA"/>
</dbReference>
<dbReference type="AlphaFoldDB" id="A0A8S9QVU0"/>
<evidence type="ECO:0000256" key="7">
    <source>
        <dbReference type="PROSITE-ProRule" id="PRU00723"/>
    </source>
</evidence>
<name>A0A8S9QVU0_BRACR</name>
<evidence type="ECO:0000256" key="5">
    <source>
        <dbReference type="ARBA" id="ARBA00023125"/>
    </source>
</evidence>
<evidence type="ECO:0000256" key="6">
    <source>
        <dbReference type="PROSITE-ProRule" id="PRU00023"/>
    </source>
</evidence>
<dbReference type="InterPro" id="IPR058680">
    <property type="entry name" value="NBD_SMAX1-like"/>
</dbReference>
<dbReference type="InterPro" id="IPR057444">
    <property type="entry name" value="Znf-CCCH_AtC3H23-like"/>
</dbReference>
<dbReference type="GO" id="GO:0003677">
    <property type="term" value="F:DNA binding"/>
    <property type="evidence" value="ECO:0007669"/>
    <property type="project" value="UniProtKB-KW"/>
</dbReference>
<evidence type="ECO:0000256" key="1">
    <source>
        <dbReference type="ARBA" id="ARBA00022723"/>
    </source>
</evidence>
<keyword evidence="6" id="KW-0040">ANK repeat</keyword>
<feature type="compositionally biased region" description="Basic residues" evidence="8">
    <location>
        <begin position="56"/>
        <end position="72"/>
    </location>
</feature>
<comment type="caution">
    <text evidence="10">The sequence shown here is derived from an EMBL/GenBank/DDBJ whole genome shotgun (WGS) entry which is preliminary data.</text>
</comment>
<feature type="domain" description="C3H1-type" evidence="9">
    <location>
        <begin position="563"/>
        <end position="590"/>
    </location>
</feature>
<evidence type="ECO:0000256" key="8">
    <source>
        <dbReference type="SAM" id="MobiDB-lite"/>
    </source>
</evidence>
<dbReference type="SMART" id="SM00248">
    <property type="entry name" value="ANK"/>
    <property type="match status" value="2"/>
</dbReference>
<dbReference type="GO" id="GO:0008270">
    <property type="term" value="F:zinc ion binding"/>
    <property type="evidence" value="ECO:0007669"/>
    <property type="project" value="UniProtKB-KW"/>
</dbReference>
<proteinExistence type="predicted"/>
<keyword evidence="4 7" id="KW-0862">Zinc</keyword>
<accession>A0A8S9QVU0</accession>
<evidence type="ECO:0000256" key="3">
    <source>
        <dbReference type="ARBA" id="ARBA00022771"/>
    </source>
</evidence>
<evidence type="ECO:0000256" key="4">
    <source>
        <dbReference type="ARBA" id="ARBA00022833"/>
    </source>
</evidence>
<dbReference type="PROSITE" id="PS50103">
    <property type="entry name" value="ZF_C3H1"/>
    <property type="match status" value="1"/>
</dbReference>
<dbReference type="FunFam" id="3.30.1370.210:FF:000009">
    <property type="entry name" value="Zinc finger CCCH domain-containing protein 66"/>
    <property type="match status" value="1"/>
</dbReference>
<reference evidence="10" key="1">
    <citation type="submission" date="2019-12" db="EMBL/GenBank/DDBJ databases">
        <title>Genome sequencing and annotation of Brassica cretica.</title>
        <authorList>
            <person name="Studholme D.J."/>
            <person name="Sarris P."/>
        </authorList>
    </citation>
    <scope>NUCLEOTIDE SEQUENCE</scope>
    <source>
        <strain evidence="10">PFS-109/04</strain>
        <tissue evidence="10">Leaf</tissue>
    </source>
</reference>